<dbReference type="Proteomes" id="UP000199236">
    <property type="component" value="Unassembled WGS sequence"/>
</dbReference>
<evidence type="ECO:0000259" key="2">
    <source>
        <dbReference type="Pfam" id="PF09925"/>
    </source>
</evidence>
<keyword evidence="1" id="KW-0812">Transmembrane</keyword>
<feature type="transmembrane region" description="Helical" evidence="1">
    <location>
        <begin position="207"/>
        <end position="228"/>
    </location>
</feature>
<keyword evidence="4" id="KW-1185">Reference proteome</keyword>
<feature type="transmembrane region" description="Helical" evidence="1">
    <location>
        <begin position="179"/>
        <end position="195"/>
    </location>
</feature>
<feature type="transmembrane region" description="Helical" evidence="1">
    <location>
        <begin position="249"/>
        <end position="268"/>
    </location>
</feature>
<proteinExistence type="predicted"/>
<feature type="transmembrane region" description="Helical" evidence="1">
    <location>
        <begin position="331"/>
        <end position="353"/>
    </location>
</feature>
<feature type="transmembrane region" description="Helical" evidence="1">
    <location>
        <begin position="305"/>
        <end position="325"/>
    </location>
</feature>
<feature type="transmembrane region" description="Helical" evidence="1">
    <location>
        <begin position="101"/>
        <end position="121"/>
    </location>
</feature>
<dbReference type="Pfam" id="PF09925">
    <property type="entry name" value="DUF2157"/>
    <property type="match status" value="1"/>
</dbReference>
<protein>
    <submittedName>
        <fullName evidence="3">Predicted membrane protein</fullName>
    </submittedName>
</protein>
<accession>A0A1I5ES68</accession>
<keyword evidence="1" id="KW-0472">Membrane</keyword>
<keyword evidence="1" id="KW-1133">Transmembrane helix</keyword>
<evidence type="ECO:0000313" key="4">
    <source>
        <dbReference type="Proteomes" id="UP000199236"/>
    </source>
</evidence>
<dbReference type="STRING" id="655353.SAMN04488056_103322"/>
<gene>
    <name evidence="3" type="ORF">SAMN04488056_103322</name>
</gene>
<evidence type="ECO:0000256" key="1">
    <source>
        <dbReference type="SAM" id="Phobius"/>
    </source>
</evidence>
<name>A0A1I5ES68_9HYPH</name>
<evidence type="ECO:0000313" key="3">
    <source>
        <dbReference type="EMBL" id="SFO14365.1"/>
    </source>
</evidence>
<feature type="transmembrane region" description="Helical" evidence="1">
    <location>
        <begin position="274"/>
        <end position="298"/>
    </location>
</feature>
<dbReference type="AlphaFoldDB" id="A0A1I5ES68"/>
<feature type="transmembrane region" description="Helical" evidence="1">
    <location>
        <begin position="70"/>
        <end position="95"/>
    </location>
</feature>
<feature type="transmembrane region" description="Helical" evidence="1">
    <location>
        <begin position="130"/>
        <end position="150"/>
    </location>
</feature>
<dbReference type="EMBL" id="FOVR01000003">
    <property type="protein sequence ID" value="SFO14365.1"/>
    <property type="molecule type" value="Genomic_DNA"/>
</dbReference>
<dbReference type="InterPro" id="IPR018677">
    <property type="entry name" value="DUF2157"/>
</dbReference>
<organism evidence="3 4">
    <name type="scientific">Cohaesibacter marisflavi</name>
    <dbReference type="NCBI Taxonomy" id="655353"/>
    <lineage>
        <taxon>Bacteria</taxon>
        <taxon>Pseudomonadati</taxon>
        <taxon>Pseudomonadota</taxon>
        <taxon>Alphaproteobacteria</taxon>
        <taxon>Hyphomicrobiales</taxon>
        <taxon>Cohaesibacteraceae</taxon>
    </lineage>
</organism>
<sequence>MPHLNVPPQDKRIVAAMDRQPEGPIDPDRLKGVALDRHLLDELSQRGTISADVRLESLNWLHPAHLWARWAMVMLMAFGIALVLTGIIFFFAFNWASIPDLAKLALIEAGIILCAFGAWLLSRENLAGRLLLMAAAVLTGVFLAVFGQIYQTGADAWQLFALWAALITLWTLIGRFLPLWILWLGLINLAFYLWWDSTPLLRKDDTSALYLIHALMIGLVLLAREWLLPDEDGPESEAFHWLSPQWTRWLLLAGMLVFLFPPLMIWIANWETASLQVVLSALVAGVITLVLFLAFRFWRPDIPALAMEFLMICILVVMGLAILLYDNLFDSLGTTFFTAISAIICFAAAAGYLRHLLALGIDRGEVGQ</sequence>
<reference evidence="3 4" key="1">
    <citation type="submission" date="2016-10" db="EMBL/GenBank/DDBJ databases">
        <authorList>
            <person name="de Groot N.N."/>
        </authorList>
    </citation>
    <scope>NUCLEOTIDE SEQUENCE [LARGE SCALE GENOMIC DNA]</scope>
    <source>
        <strain evidence="3 4">CGMCC 1.9157</strain>
    </source>
</reference>
<feature type="domain" description="DUF2157" evidence="2">
    <location>
        <begin position="44"/>
        <end position="180"/>
    </location>
</feature>